<feature type="transmembrane region" description="Helical" evidence="4">
    <location>
        <begin position="821"/>
        <end position="840"/>
    </location>
</feature>
<reference evidence="5" key="1">
    <citation type="submission" date="2022-11" db="EMBL/GenBank/DDBJ databases">
        <authorList>
            <person name="Morgan W.R."/>
            <person name="Tartar A."/>
        </authorList>
    </citation>
    <scope>NUCLEOTIDE SEQUENCE</scope>
    <source>
        <strain evidence="5">ARSEF 373</strain>
    </source>
</reference>
<feature type="transmembrane region" description="Helical" evidence="4">
    <location>
        <begin position="266"/>
        <end position="289"/>
    </location>
</feature>
<organism evidence="5 6">
    <name type="scientific">Lagenidium giganteum</name>
    <dbReference type="NCBI Taxonomy" id="4803"/>
    <lineage>
        <taxon>Eukaryota</taxon>
        <taxon>Sar</taxon>
        <taxon>Stramenopiles</taxon>
        <taxon>Oomycota</taxon>
        <taxon>Peronosporomycetes</taxon>
        <taxon>Pythiales</taxon>
        <taxon>Pythiaceae</taxon>
    </lineage>
</organism>
<dbReference type="InterPro" id="IPR050328">
    <property type="entry name" value="Dev_Immune_Receptor"/>
</dbReference>
<comment type="caution">
    <text evidence="5">The sequence shown here is derived from an EMBL/GenBank/DDBJ whole genome shotgun (WGS) entry which is preliminary data.</text>
</comment>
<evidence type="ECO:0000256" key="4">
    <source>
        <dbReference type="SAM" id="Phobius"/>
    </source>
</evidence>
<feature type="transmembrane region" description="Helical" evidence="4">
    <location>
        <begin position="24"/>
        <end position="47"/>
    </location>
</feature>
<gene>
    <name evidence="5" type="ORF">N0F65_000575</name>
</gene>
<evidence type="ECO:0000313" key="6">
    <source>
        <dbReference type="Proteomes" id="UP001146120"/>
    </source>
</evidence>
<dbReference type="GO" id="GO:0031012">
    <property type="term" value="C:extracellular matrix"/>
    <property type="evidence" value="ECO:0007669"/>
    <property type="project" value="TreeGrafter"/>
</dbReference>
<keyword evidence="1" id="KW-0433">Leucine-rich repeat</keyword>
<keyword evidence="2" id="KW-0732">Signal</keyword>
<feature type="transmembrane region" description="Helical" evidence="4">
    <location>
        <begin position="704"/>
        <end position="724"/>
    </location>
</feature>
<feature type="transmembrane region" description="Helical" evidence="4">
    <location>
        <begin position="963"/>
        <end position="982"/>
    </location>
</feature>
<keyword evidence="4" id="KW-0812">Transmembrane</keyword>
<sequence>MSYHAIAPYDNERVLLSRGLFRSFWCFILPFEIINATMLSVLAYLYLTAHEPDSLIHYLRSGYLFSKAQLFLTKYARAIGITFAVLGALFVLNLVELIGFSIYHRKLSFGRVPRVLAPGSMKATAGIMRWKVVRLCNDVAGGLLKCYYSFGVRGEHFIAGVFMQEAIEVSLQTAQALSYSRQLSNLTLNQIYGVLIFINCVSSPIIQRVYHDKPVIVRFLSLVVDFLIKIWWGTVMPIWMLLPYYREFVEPTTDADTIPENASREVQLIVILTIRSFVFAVYPFASAWLSLRSMNKLLGHVKAGHTWKESLITFKLPIPTPSSAMNTRLYRWSHTALVMFGVFVLLSSMLTSGILPTAHLPYECINRLHPWFTRKEACVSRKIDCAVDGVAGSKQEVGEILNKFDQSSLSILQLVNCPALEMPAEIAEFRELSAIVTHNCTINDWDTDVAITNAKFPNLMTIKIFNVTFTDVPVGLGVDEPLASNVEWIAIYQSNAQIFLTLVGDHWKDLVYFYCDDCGVIRIPDAVTSMKSLQQITFWNNHIKSVPKGTFHFSSDLYSFRFSGAPIATLPDEVWLVMEWVEVFFIENTLISNIPPEAMLHADNRIASAKVAAVDIDVAGEAKVPAETRKIVDAAELTHPATLVVSPRTFRNFWIFILLFELINVTVLAGMSYLYLTASNPESLIYYLRFSYLFAEDQLFLEDYAAAIGITFALLGIWFASNIIELVSYSIYYRRLCFGPPQVPHQRAETYRYGKMPRWCAALVFIKKLAMGALTCYHSFGVRGVRFTVGLFIRESVEIVLQTNQAYNASRHISNLPLNQIYGFLIFVNCVSSPILQHIYHHKPVMVRFLCMVVDFVIELWWGMVLPIWMLLPFIKEFIRPMHESNMAPENALREVQEMLILSIPAYITAIYPFVSALLSLRGMKKLLNLVSSSGSWESSLVKFEFKRFSVGKPSIKGRSIDVWLHIVSHAILFLHGMLVILSSTLASGALQHSEQSPYDCINRLHPWFTDKEACVARVIDCAAVGINGTRKELGDILDQFDRPSLSNIQLLNCPELSYPAEITEFKELTTVSIQNCTLIAWDMDASLSIDNFPSLQTLKIINVTITQPPLGFGIAEPLSASFEWVSMFGTNANTFVDQIQTRWADVIYLYWDACGFDYVPSAVTSMTQLQQVTLYANNITSIPAGLFQFTTDLYSFRIASNPIATLPDDIWQVTAWVDVFYIDRTLIAELPPYVDAHHSPNLIIYAHGAPLCDLANSTNPLPSYVSCDADAAYKSCNFYYSYCSE</sequence>
<dbReference type="InterPro" id="IPR032675">
    <property type="entry name" value="LRR_dom_sf"/>
</dbReference>
<dbReference type="PANTHER" id="PTHR24373">
    <property type="entry name" value="SLIT RELATED LEUCINE-RICH REPEAT NEURONAL PROTEIN"/>
    <property type="match status" value="1"/>
</dbReference>
<proteinExistence type="predicted"/>
<keyword evidence="3" id="KW-0677">Repeat</keyword>
<reference evidence="5" key="2">
    <citation type="journal article" date="2023" name="Microbiol Resour">
        <title>Decontamination and Annotation of the Draft Genome Sequence of the Oomycete Lagenidium giganteum ARSEF 373.</title>
        <authorList>
            <person name="Morgan W.R."/>
            <person name="Tartar A."/>
        </authorList>
    </citation>
    <scope>NUCLEOTIDE SEQUENCE</scope>
    <source>
        <strain evidence="5">ARSEF 373</strain>
    </source>
</reference>
<accession>A0AAV2Z3P6</accession>
<feature type="transmembrane region" description="Helical" evidence="4">
    <location>
        <begin position="900"/>
        <end position="921"/>
    </location>
</feature>
<evidence type="ECO:0000256" key="2">
    <source>
        <dbReference type="ARBA" id="ARBA00022729"/>
    </source>
</evidence>
<feature type="transmembrane region" description="Helical" evidence="4">
    <location>
        <begin position="329"/>
        <end position="350"/>
    </location>
</feature>
<dbReference type="Gene3D" id="3.80.10.10">
    <property type="entry name" value="Ribonuclease Inhibitor"/>
    <property type="match status" value="2"/>
</dbReference>
<keyword evidence="6" id="KW-1185">Reference proteome</keyword>
<dbReference type="SUPFAM" id="SSF52058">
    <property type="entry name" value="L domain-like"/>
    <property type="match status" value="1"/>
</dbReference>
<dbReference type="SMART" id="SM00369">
    <property type="entry name" value="LRR_TYP"/>
    <property type="match status" value="2"/>
</dbReference>
<evidence type="ECO:0000313" key="5">
    <source>
        <dbReference type="EMBL" id="DBA00390.1"/>
    </source>
</evidence>
<feature type="transmembrane region" description="Helical" evidence="4">
    <location>
        <begin position="226"/>
        <end position="245"/>
    </location>
</feature>
<dbReference type="PANTHER" id="PTHR24373:SF370">
    <property type="entry name" value="FISH-LIPS, ISOFORM E"/>
    <property type="match status" value="1"/>
</dbReference>
<feature type="transmembrane region" description="Helical" evidence="4">
    <location>
        <begin position="186"/>
        <end position="206"/>
    </location>
</feature>
<evidence type="ECO:0000256" key="1">
    <source>
        <dbReference type="ARBA" id="ARBA00022614"/>
    </source>
</evidence>
<dbReference type="InterPro" id="IPR003591">
    <property type="entry name" value="Leu-rich_rpt_typical-subtyp"/>
</dbReference>
<feature type="transmembrane region" description="Helical" evidence="4">
    <location>
        <begin position="78"/>
        <end position="103"/>
    </location>
</feature>
<name>A0AAV2Z3P6_9STRA</name>
<evidence type="ECO:0000256" key="3">
    <source>
        <dbReference type="ARBA" id="ARBA00022737"/>
    </source>
</evidence>
<protein>
    <recommendedName>
        <fullName evidence="7">Leucine-rich repeat domain, L domain-like</fullName>
    </recommendedName>
</protein>
<keyword evidence="4" id="KW-1133">Transmembrane helix</keyword>
<dbReference type="EMBL" id="DAKRPA010000065">
    <property type="protein sequence ID" value="DBA00390.1"/>
    <property type="molecule type" value="Genomic_DNA"/>
</dbReference>
<dbReference type="GO" id="GO:0005615">
    <property type="term" value="C:extracellular space"/>
    <property type="evidence" value="ECO:0007669"/>
    <property type="project" value="TreeGrafter"/>
</dbReference>
<feature type="transmembrane region" description="Helical" evidence="4">
    <location>
        <begin position="653"/>
        <end position="676"/>
    </location>
</feature>
<keyword evidence="4" id="KW-0472">Membrane</keyword>
<dbReference type="Proteomes" id="UP001146120">
    <property type="component" value="Unassembled WGS sequence"/>
</dbReference>
<feature type="transmembrane region" description="Helical" evidence="4">
    <location>
        <begin position="860"/>
        <end position="879"/>
    </location>
</feature>
<evidence type="ECO:0008006" key="7">
    <source>
        <dbReference type="Google" id="ProtNLM"/>
    </source>
</evidence>